<protein>
    <submittedName>
        <fullName evidence="2">Leucine rich repeat containing 34</fullName>
    </submittedName>
</protein>
<dbReference type="Proteomes" id="UP000005226">
    <property type="component" value="Chromosome 10"/>
</dbReference>
<dbReference type="eggNOG" id="KOG4308">
    <property type="taxonomic scope" value="Eukaryota"/>
</dbReference>
<evidence type="ECO:0000313" key="3">
    <source>
        <dbReference type="Proteomes" id="UP000005226"/>
    </source>
</evidence>
<dbReference type="KEGG" id="tru:101066751"/>
<evidence type="ECO:0000313" key="2">
    <source>
        <dbReference type="Ensembl" id="ENSTRUP00000003377.3"/>
    </source>
</evidence>
<dbReference type="HOGENOM" id="CLU_017147_1_0_1"/>
<dbReference type="InterPro" id="IPR032675">
    <property type="entry name" value="LRR_dom_sf"/>
</dbReference>
<dbReference type="InterPro" id="IPR001611">
    <property type="entry name" value="Leu-rich_rpt"/>
</dbReference>
<evidence type="ECO:0000256" key="1">
    <source>
        <dbReference type="ARBA" id="ARBA00022737"/>
    </source>
</evidence>
<dbReference type="PANTHER" id="PTHR24111:SF4">
    <property type="entry name" value="LEUCINE-RICH REPEAT-CONTAINING PROTEIN 34"/>
    <property type="match status" value="1"/>
</dbReference>
<dbReference type="FunCoup" id="H2RTB0">
    <property type="interactions" value="532"/>
</dbReference>
<sequence>MAFSNASFSEFYISVCAENQIQINPHVLEVLDNTLLTGNVILNLSGKKWQRSVQKLNDMDAFALSKCLKNNKFFTSEQADTGLDVSYNRITDEGVKHFADLLGVNSTLNSLDLRFNCFRADGAQFLAKILQGNRTLCRLRLSGNKIGDSGGMLLAMMLQINNSLMELELSACDLGIQSVITFANVLKSNRSLRCVDFSRSLLNGHEEYWVVHISNMLVVNSSLLELHLGMTGMADTGMERLAEGLKLNHSLRYLDLQYNGVSCDGAYHLANVLRKNPTLDVIDLSFNRLEDEGGIYLSKALSSPGCSLRALSVSSNNIRTDGLLALAQAVKVNPNQTQINIWGNYLEEPVCQAFKELIYSGHLLREQTDVTAYEMNNQVCLAEICNGLKKLNYRINFCPYDTVATYFSINFFKRLF</sequence>
<dbReference type="PANTHER" id="PTHR24111">
    <property type="entry name" value="LEUCINE-RICH REPEAT-CONTAINING PROTEIN 34"/>
    <property type="match status" value="1"/>
</dbReference>
<dbReference type="Gene3D" id="3.80.10.10">
    <property type="entry name" value="Ribonuclease Inhibitor"/>
    <property type="match status" value="3"/>
</dbReference>
<name>H2RTB0_TAKRU</name>
<dbReference type="SUPFAM" id="SSF52047">
    <property type="entry name" value="RNI-like"/>
    <property type="match status" value="2"/>
</dbReference>
<dbReference type="OMA" id="VCSWIEN"/>
<dbReference type="OrthoDB" id="272549at2759"/>
<dbReference type="SMART" id="SM00368">
    <property type="entry name" value="LRR_RI"/>
    <property type="match status" value="8"/>
</dbReference>
<dbReference type="Pfam" id="PF13516">
    <property type="entry name" value="LRR_6"/>
    <property type="match status" value="7"/>
</dbReference>
<gene>
    <name evidence="2" type="primary">LOC101066751</name>
</gene>
<dbReference type="GeneID" id="101066751"/>
<reference evidence="2" key="2">
    <citation type="submission" date="2025-08" db="UniProtKB">
        <authorList>
            <consortium name="Ensembl"/>
        </authorList>
    </citation>
    <scope>IDENTIFICATION</scope>
</reference>
<dbReference type="InParanoid" id="H2RTB0"/>
<dbReference type="AlphaFoldDB" id="H2RTB0"/>
<reference evidence="2 3" key="1">
    <citation type="journal article" date="2011" name="Genome Biol. Evol.">
        <title>Integration of the genetic map and genome assembly of fugu facilitates insights into distinct features of genome evolution in teleosts and mammals.</title>
        <authorList>
            <person name="Kai W."/>
            <person name="Kikuchi K."/>
            <person name="Tohari S."/>
            <person name="Chew A.K."/>
            <person name="Tay A."/>
            <person name="Fujiwara A."/>
            <person name="Hosoya S."/>
            <person name="Suetake H."/>
            <person name="Naruse K."/>
            <person name="Brenner S."/>
            <person name="Suzuki Y."/>
            <person name="Venkatesh B."/>
        </authorList>
    </citation>
    <scope>NUCLEOTIDE SEQUENCE [LARGE SCALE GENOMIC DNA]</scope>
</reference>
<keyword evidence="1" id="KW-0677">Repeat</keyword>
<proteinExistence type="predicted"/>
<accession>H2RTB0</accession>
<dbReference type="RefSeq" id="XP_029698736.1">
    <property type="nucleotide sequence ID" value="XM_029842876.1"/>
</dbReference>
<dbReference type="GeneTree" id="ENSGT00940000156456"/>
<keyword evidence="3" id="KW-1185">Reference proteome</keyword>
<dbReference type="InterPro" id="IPR052201">
    <property type="entry name" value="LRR-containing_regulator"/>
</dbReference>
<reference evidence="2" key="3">
    <citation type="submission" date="2025-09" db="UniProtKB">
        <authorList>
            <consortium name="Ensembl"/>
        </authorList>
    </citation>
    <scope>IDENTIFICATION</scope>
</reference>
<organism evidence="2 3">
    <name type="scientific">Takifugu rubripes</name>
    <name type="common">Japanese pufferfish</name>
    <name type="synonym">Fugu rubripes</name>
    <dbReference type="NCBI Taxonomy" id="31033"/>
    <lineage>
        <taxon>Eukaryota</taxon>
        <taxon>Metazoa</taxon>
        <taxon>Chordata</taxon>
        <taxon>Craniata</taxon>
        <taxon>Vertebrata</taxon>
        <taxon>Euteleostomi</taxon>
        <taxon>Actinopterygii</taxon>
        <taxon>Neopterygii</taxon>
        <taxon>Teleostei</taxon>
        <taxon>Neoteleostei</taxon>
        <taxon>Acanthomorphata</taxon>
        <taxon>Eupercaria</taxon>
        <taxon>Tetraodontiformes</taxon>
        <taxon>Tetradontoidea</taxon>
        <taxon>Tetraodontidae</taxon>
        <taxon>Takifugu</taxon>
    </lineage>
</organism>
<dbReference type="Ensembl" id="ENSTRUT00000003396.3">
    <property type="protein sequence ID" value="ENSTRUP00000003377.3"/>
    <property type="gene ID" value="ENSTRUG00000001470.3"/>
</dbReference>